<dbReference type="InterPro" id="IPR050441">
    <property type="entry name" value="RBM"/>
</dbReference>
<dbReference type="AlphaFoldDB" id="A0AAN8UI20"/>
<comment type="caution">
    <text evidence="4">The sequence shown here is derived from an EMBL/GenBank/DDBJ whole genome shotgun (WGS) entry which is preliminary data.</text>
</comment>
<dbReference type="EMBL" id="JBAMMX010000028">
    <property type="protein sequence ID" value="KAK6911486.1"/>
    <property type="molecule type" value="Genomic_DNA"/>
</dbReference>
<dbReference type="SMART" id="SM00360">
    <property type="entry name" value="RRM"/>
    <property type="match status" value="1"/>
</dbReference>
<protein>
    <submittedName>
        <fullName evidence="4">RNA recognition motif domain</fullName>
    </submittedName>
</protein>
<evidence type="ECO:0000256" key="2">
    <source>
        <dbReference type="SAM" id="MobiDB-lite"/>
    </source>
</evidence>
<feature type="compositionally biased region" description="Low complexity" evidence="2">
    <location>
        <begin position="162"/>
        <end position="175"/>
    </location>
</feature>
<feature type="compositionally biased region" description="Basic residues" evidence="2">
    <location>
        <begin position="122"/>
        <end position="138"/>
    </location>
</feature>
<sequence length="257" mass="30067">MEFSIWETLSLPSLTTFWSLDFVFGTVRKDLGQVMPEDLRKPFERYGPVKDVYLPKDYHTGEPRGFGFVKFRNPKDAAEAKDHLNHKIIGGREIAIVFAEENRKTPQEMRRVARMSGSYRGSYRRRSPPRSPRRRYRSYSRSQSPARYHSREKDHKARDYYSPSHSRSISRSASPNDDRTYKSSRKSTSPMRKRQSSLDERDCGSDKRSPSPRVDDQTPVEERDTEKDQRSPSPRRDGRSVSRSRSLSRTPRSRSRS</sequence>
<dbReference type="Proteomes" id="UP001370490">
    <property type="component" value="Unassembled WGS sequence"/>
</dbReference>
<evidence type="ECO:0000313" key="4">
    <source>
        <dbReference type="EMBL" id="KAK6911486.1"/>
    </source>
</evidence>
<dbReference type="InterPro" id="IPR000504">
    <property type="entry name" value="RRM_dom"/>
</dbReference>
<dbReference type="PROSITE" id="PS50102">
    <property type="entry name" value="RRM"/>
    <property type="match status" value="1"/>
</dbReference>
<dbReference type="Pfam" id="PF00076">
    <property type="entry name" value="RRM_1"/>
    <property type="match status" value="1"/>
</dbReference>
<dbReference type="PANTHER" id="PTHR48034">
    <property type="entry name" value="TRANSFORMER-2 SEX-DETERMINING PROTEIN-RELATED"/>
    <property type="match status" value="1"/>
</dbReference>
<dbReference type="Gene3D" id="3.30.70.330">
    <property type="match status" value="1"/>
</dbReference>
<dbReference type="GO" id="GO:0003723">
    <property type="term" value="F:RNA binding"/>
    <property type="evidence" value="ECO:0007669"/>
    <property type="project" value="UniProtKB-UniRule"/>
</dbReference>
<proteinExistence type="predicted"/>
<feature type="compositionally biased region" description="Low complexity" evidence="2">
    <location>
        <begin position="241"/>
        <end position="250"/>
    </location>
</feature>
<feature type="compositionally biased region" description="Basic and acidic residues" evidence="2">
    <location>
        <begin position="149"/>
        <end position="159"/>
    </location>
</feature>
<dbReference type="InterPro" id="IPR012677">
    <property type="entry name" value="Nucleotide-bd_a/b_plait_sf"/>
</dbReference>
<gene>
    <name evidence="4" type="ORF">RJ641_023579</name>
</gene>
<evidence type="ECO:0000256" key="1">
    <source>
        <dbReference type="PROSITE-ProRule" id="PRU00176"/>
    </source>
</evidence>
<evidence type="ECO:0000259" key="3">
    <source>
        <dbReference type="PROSITE" id="PS50102"/>
    </source>
</evidence>
<reference evidence="4 5" key="1">
    <citation type="submission" date="2023-12" db="EMBL/GenBank/DDBJ databases">
        <title>A high-quality genome assembly for Dillenia turbinata (Dilleniales).</title>
        <authorList>
            <person name="Chanderbali A."/>
        </authorList>
    </citation>
    <scope>NUCLEOTIDE SEQUENCE [LARGE SCALE GENOMIC DNA]</scope>
    <source>
        <strain evidence="4">LSX21</strain>
        <tissue evidence="4">Leaf</tissue>
    </source>
</reference>
<keyword evidence="1" id="KW-0694">RNA-binding</keyword>
<name>A0AAN8UI20_9MAGN</name>
<evidence type="ECO:0000313" key="5">
    <source>
        <dbReference type="Proteomes" id="UP001370490"/>
    </source>
</evidence>
<feature type="compositionally biased region" description="Basic and acidic residues" evidence="2">
    <location>
        <begin position="196"/>
        <end position="240"/>
    </location>
</feature>
<organism evidence="4 5">
    <name type="scientific">Dillenia turbinata</name>
    <dbReference type="NCBI Taxonomy" id="194707"/>
    <lineage>
        <taxon>Eukaryota</taxon>
        <taxon>Viridiplantae</taxon>
        <taxon>Streptophyta</taxon>
        <taxon>Embryophyta</taxon>
        <taxon>Tracheophyta</taxon>
        <taxon>Spermatophyta</taxon>
        <taxon>Magnoliopsida</taxon>
        <taxon>eudicotyledons</taxon>
        <taxon>Gunneridae</taxon>
        <taxon>Pentapetalae</taxon>
        <taxon>Dilleniales</taxon>
        <taxon>Dilleniaceae</taxon>
        <taxon>Dillenia</taxon>
    </lineage>
</organism>
<feature type="domain" description="RRM" evidence="3">
    <location>
        <begin position="7"/>
        <end position="101"/>
    </location>
</feature>
<dbReference type="SUPFAM" id="SSF54928">
    <property type="entry name" value="RNA-binding domain, RBD"/>
    <property type="match status" value="1"/>
</dbReference>
<accession>A0AAN8UI20</accession>
<dbReference type="InterPro" id="IPR035979">
    <property type="entry name" value="RBD_domain_sf"/>
</dbReference>
<keyword evidence="5" id="KW-1185">Reference proteome</keyword>
<feature type="region of interest" description="Disordered" evidence="2">
    <location>
        <begin position="103"/>
        <end position="257"/>
    </location>
</feature>